<keyword evidence="10" id="KW-0408">Iron</keyword>
<dbReference type="GO" id="GO:0005634">
    <property type="term" value="C:nucleus"/>
    <property type="evidence" value="ECO:0007669"/>
    <property type="project" value="UniProtKB-SubCell"/>
</dbReference>
<keyword evidence="8" id="KW-0479">Metal-binding</keyword>
<dbReference type="SUPFAM" id="SSF144217">
    <property type="entry name" value="CSL zinc finger"/>
    <property type="match status" value="1"/>
</dbReference>
<organism evidence="14 15">
    <name type="scientific">Ascobolus immersus RN42</name>
    <dbReference type="NCBI Taxonomy" id="1160509"/>
    <lineage>
        <taxon>Eukaryota</taxon>
        <taxon>Fungi</taxon>
        <taxon>Dikarya</taxon>
        <taxon>Ascomycota</taxon>
        <taxon>Pezizomycotina</taxon>
        <taxon>Pezizomycetes</taxon>
        <taxon>Pezizales</taxon>
        <taxon>Ascobolaceae</taxon>
        <taxon>Ascobolus</taxon>
    </lineage>
</organism>
<keyword evidence="7" id="KW-0963">Cytoplasm</keyword>
<dbReference type="Gene3D" id="3.10.660.10">
    <property type="entry name" value="DPH Zinc finger"/>
    <property type="match status" value="1"/>
</dbReference>
<name>A0A3N4ISJ2_ASCIM</name>
<evidence type="ECO:0000256" key="6">
    <source>
        <dbReference type="ARBA" id="ARBA00021797"/>
    </source>
</evidence>
<dbReference type="SMART" id="SM00271">
    <property type="entry name" value="DnaJ"/>
    <property type="match status" value="1"/>
</dbReference>
<evidence type="ECO:0000256" key="9">
    <source>
        <dbReference type="ARBA" id="ARBA00022833"/>
    </source>
</evidence>
<keyword evidence="15" id="KW-1185">Reference proteome</keyword>
<evidence type="ECO:0000256" key="2">
    <source>
        <dbReference type="ARBA" id="ARBA00004123"/>
    </source>
</evidence>
<dbReference type="AlphaFoldDB" id="A0A3N4ISJ2"/>
<dbReference type="InterPro" id="IPR036869">
    <property type="entry name" value="J_dom_sf"/>
</dbReference>
<dbReference type="STRING" id="1160509.A0A3N4ISJ2"/>
<dbReference type="Proteomes" id="UP000275078">
    <property type="component" value="Unassembled WGS sequence"/>
</dbReference>
<evidence type="ECO:0000256" key="10">
    <source>
        <dbReference type="ARBA" id="ARBA00023004"/>
    </source>
</evidence>
<comment type="pathway">
    <text evidence="4">Protein modification; peptidyl-diphthamide biosynthesis.</text>
</comment>
<evidence type="ECO:0000259" key="13">
    <source>
        <dbReference type="PROSITE" id="PS51074"/>
    </source>
</evidence>
<comment type="subcellular location">
    <subcellularLocation>
        <location evidence="3">Cytoplasm</location>
    </subcellularLocation>
    <subcellularLocation>
        <location evidence="2">Nucleus</location>
    </subcellularLocation>
</comment>
<keyword evidence="11" id="KW-0539">Nucleus</keyword>
<dbReference type="EMBL" id="ML119647">
    <property type="protein sequence ID" value="RPA87181.1"/>
    <property type="molecule type" value="Genomic_DNA"/>
</dbReference>
<dbReference type="GO" id="GO:0005737">
    <property type="term" value="C:cytoplasm"/>
    <property type="evidence" value="ECO:0007669"/>
    <property type="project" value="UniProtKB-SubCell"/>
</dbReference>
<dbReference type="OrthoDB" id="445556at2759"/>
<keyword evidence="9" id="KW-0862">Zinc</keyword>
<dbReference type="InterPro" id="IPR036671">
    <property type="entry name" value="DPH_MB_sf"/>
</dbReference>
<comment type="function">
    <text evidence="1">Required for the first step of diphthamide biosynthesis, the transfer of 3-amino-3-carboxypropyl from S-adenosyl-L-methionine to a histidine residue. Diphthamide is a post-translational modification of histidine which occurs in elongation factor 2.</text>
</comment>
<dbReference type="Pfam" id="PF00226">
    <property type="entry name" value="DnaJ"/>
    <property type="match status" value="1"/>
</dbReference>
<sequence length="177" mass="19441">MAQTATHYEVLDIPRSLKLSNATLKKAYHRALLRYHPDKAAAEHIVGGGAPGAAESTDNSKTAKYTVDEILLAYNTLLSPQLRKEYDLSLEASKNVGKDGGNTAGPVDSLDLDDFEMRYENDKMVFTRSCRCGEKEGFLITEDELEELSGEGQNEALVGCVGCSLWFRVTFEVIEGS</sequence>
<dbReference type="CDD" id="cd06257">
    <property type="entry name" value="DnaJ"/>
    <property type="match status" value="1"/>
</dbReference>
<dbReference type="PANTHER" id="PTHR21454:SF46">
    <property type="entry name" value="DIPHTHAMIDE BIOSYNTHESIS PROTEIN 4"/>
    <property type="match status" value="1"/>
</dbReference>
<evidence type="ECO:0000256" key="3">
    <source>
        <dbReference type="ARBA" id="ARBA00004496"/>
    </source>
</evidence>
<evidence type="ECO:0000313" key="15">
    <source>
        <dbReference type="Proteomes" id="UP000275078"/>
    </source>
</evidence>
<evidence type="ECO:0000256" key="4">
    <source>
        <dbReference type="ARBA" id="ARBA00005156"/>
    </source>
</evidence>
<evidence type="ECO:0000313" key="14">
    <source>
        <dbReference type="EMBL" id="RPA87181.1"/>
    </source>
</evidence>
<dbReference type="PANTHER" id="PTHR21454">
    <property type="entry name" value="DPH3 HOMOLOG-RELATED"/>
    <property type="match status" value="1"/>
</dbReference>
<evidence type="ECO:0000256" key="1">
    <source>
        <dbReference type="ARBA" id="ARBA00003474"/>
    </source>
</evidence>
<dbReference type="GO" id="GO:0017183">
    <property type="term" value="P:protein histidyl modification to diphthamide"/>
    <property type="evidence" value="ECO:0007669"/>
    <property type="project" value="UniProtKB-UniPathway"/>
</dbReference>
<dbReference type="Pfam" id="PF05207">
    <property type="entry name" value="Zn_ribbon_CSL"/>
    <property type="match status" value="1"/>
</dbReference>
<protein>
    <recommendedName>
        <fullName evidence="6">Diphthamide biosynthesis protein 4</fullName>
    </recommendedName>
</protein>
<feature type="domain" description="J" evidence="12">
    <location>
        <begin position="6"/>
        <end position="90"/>
    </location>
</feature>
<proteinExistence type="inferred from homology"/>
<dbReference type="InterPro" id="IPR044248">
    <property type="entry name" value="DPH3/4-like"/>
</dbReference>
<dbReference type="GO" id="GO:0046872">
    <property type="term" value="F:metal ion binding"/>
    <property type="evidence" value="ECO:0007669"/>
    <property type="project" value="UniProtKB-KW"/>
</dbReference>
<evidence type="ECO:0000256" key="5">
    <source>
        <dbReference type="ARBA" id="ARBA00006169"/>
    </source>
</evidence>
<feature type="domain" description="DPH-type MB" evidence="13">
    <location>
        <begin position="106"/>
        <end position="172"/>
    </location>
</feature>
<evidence type="ECO:0000259" key="12">
    <source>
        <dbReference type="PROSITE" id="PS50076"/>
    </source>
</evidence>
<dbReference type="UniPathway" id="UPA00559"/>
<evidence type="ECO:0000256" key="8">
    <source>
        <dbReference type="ARBA" id="ARBA00022723"/>
    </source>
</evidence>
<evidence type="ECO:0000256" key="11">
    <source>
        <dbReference type="ARBA" id="ARBA00023242"/>
    </source>
</evidence>
<accession>A0A3N4ISJ2</accession>
<dbReference type="SUPFAM" id="SSF46565">
    <property type="entry name" value="Chaperone J-domain"/>
    <property type="match status" value="1"/>
</dbReference>
<comment type="similarity">
    <text evidence="5">Belongs to the DPH4 family.</text>
</comment>
<gene>
    <name evidence="14" type="ORF">BJ508DRAFT_410721</name>
</gene>
<evidence type="ECO:0000256" key="7">
    <source>
        <dbReference type="ARBA" id="ARBA00022490"/>
    </source>
</evidence>
<reference evidence="14 15" key="1">
    <citation type="journal article" date="2018" name="Nat. Ecol. Evol.">
        <title>Pezizomycetes genomes reveal the molecular basis of ectomycorrhizal truffle lifestyle.</title>
        <authorList>
            <person name="Murat C."/>
            <person name="Payen T."/>
            <person name="Noel B."/>
            <person name="Kuo A."/>
            <person name="Morin E."/>
            <person name="Chen J."/>
            <person name="Kohler A."/>
            <person name="Krizsan K."/>
            <person name="Balestrini R."/>
            <person name="Da Silva C."/>
            <person name="Montanini B."/>
            <person name="Hainaut M."/>
            <person name="Levati E."/>
            <person name="Barry K.W."/>
            <person name="Belfiori B."/>
            <person name="Cichocki N."/>
            <person name="Clum A."/>
            <person name="Dockter R.B."/>
            <person name="Fauchery L."/>
            <person name="Guy J."/>
            <person name="Iotti M."/>
            <person name="Le Tacon F."/>
            <person name="Lindquist E.A."/>
            <person name="Lipzen A."/>
            <person name="Malagnac F."/>
            <person name="Mello A."/>
            <person name="Molinier V."/>
            <person name="Miyauchi S."/>
            <person name="Poulain J."/>
            <person name="Riccioni C."/>
            <person name="Rubini A."/>
            <person name="Sitrit Y."/>
            <person name="Splivallo R."/>
            <person name="Traeger S."/>
            <person name="Wang M."/>
            <person name="Zifcakova L."/>
            <person name="Wipf D."/>
            <person name="Zambonelli A."/>
            <person name="Paolocci F."/>
            <person name="Nowrousian M."/>
            <person name="Ottonello S."/>
            <person name="Baldrian P."/>
            <person name="Spatafora J.W."/>
            <person name="Henrissat B."/>
            <person name="Nagy L.G."/>
            <person name="Aury J.M."/>
            <person name="Wincker P."/>
            <person name="Grigoriev I.V."/>
            <person name="Bonfante P."/>
            <person name="Martin F.M."/>
        </authorList>
    </citation>
    <scope>NUCLEOTIDE SEQUENCE [LARGE SCALE GENOMIC DNA]</scope>
    <source>
        <strain evidence="14 15">RN42</strain>
    </source>
</reference>
<dbReference type="InterPro" id="IPR007872">
    <property type="entry name" value="DPH_MB_dom"/>
</dbReference>
<dbReference type="PROSITE" id="PS51074">
    <property type="entry name" value="DPH_MB"/>
    <property type="match status" value="1"/>
</dbReference>
<dbReference type="PROSITE" id="PS50076">
    <property type="entry name" value="DNAJ_2"/>
    <property type="match status" value="1"/>
</dbReference>
<dbReference type="InterPro" id="IPR001623">
    <property type="entry name" value="DnaJ_domain"/>
</dbReference>
<dbReference type="Gene3D" id="1.10.287.110">
    <property type="entry name" value="DnaJ domain"/>
    <property type="match status" value="1"/>
</dbReference>